<evidence type="ECO:0000313" key="2">
    <source>
        <dbReference type="Proteomes" id="UP000499080"/>
    </source>
</evidence>
<dbReference type="EMBL" id="BGPR01027615">
    <property type="protein sequence ID" value="GBN98247.1"/>
    <property type="molecule type" value="Genomic_DNA"/>
</dbReference>
<sequence length="101" mass="11588">MARQLFKRKKVSQGLYTSPFFKQIMRILSDLAIKVLQSAIVKKKVSQGCIFTPCIFSQGILAPKHFTRSKKCSVSYRQEKKLSRGTFTPHFQYGAFCLTFS</sequence>
<organism evidence="1 2">
    <name type="scientific">Araneus ventricosus</name>
    <name type="common">Orbweaver spider</name>
    <name type="synonym">Epeira ventricosa</name>
    <dbReference type="NCBI Taxonomy" id="182803"/>
    <lineage>
        <taxon>Eukaryota</taxon>
        <taxon>Metazoa</taxon>
        <taxon>Ecdysozoa</taxon>
        <taxon>Arthropoda</taxon>
        <taxon>Chelicerata</taxon>
        <taxon>Arachnida</taxon>
        <taxon>Araneae</taxon>
        <taxon>Araneomorphae</taxon>
        <taxon>Entelegynae</taxon>
        <taxon>Araneoidea</taxon>
        <taxon>Araneidae</taxon>
        <taxon>Araneus</taxon>
    </lineage>
</organism>
<dbReference type="Proteomes" id="UP000499080">
    <property type="component" value="Unassembled WGS sequence"/>
</dbReference>
<proteinExistence type="predicted"/>
<keyword evidence="2" id="KW-1185">Reference proteome</keyword>
<dbReference type="AlphaFoldDB" id="A0A4Y2TCF9"/>
<comment type="caution">
    <text evidence="1">The sequence shown here is derived from an EMBL/GenBank/DDBJ whole genome shotgun (WGS) entry which is preliminary data.</text>
</comment>
<reference evidence="1 2" key="1">
    <citation type="journal article" date="2019" name="Sci. Rep.">
        <title>Orb-weaving spider Araneus ventricosus genome elucidates the spidroin gene catalogue.</title>
        <authorList>
            <person name="Kono N."/>
            <person name="Nakamura H."/>
            <person name="Ohtoshi R."/>
            <person name="Moran D.A.P."/>
            <person name="Shinohara A."/>
            <person name="Yoshida Y."/>
            <person name="Fujiwara M."/>
            <person name="Mori M."/>
            <person name="Tomita M."/>
            <person name="Arakawa K."/>
        </authorList>
    </citation>
    <scope>NUCLEOTIDE SEQUENCE [LARGE SCALE GENOMIC DNA]</scope>
</reference>
<protein>
    <submittedName>
        <fullName evidence="1">Uncharacterized protein</fullName>
    </submittedName>
</protein>
<accession>A0A4Y2TCF9</accession>
<name>A0A4Y2TCF9_ARAVE</name>
<evidence type="ECO:0000313" key="1">
    <source>
        <dbReference type="EMBL" id="GBN98247.1"/>
    </source>
</evidence>
<gene>
    <name evidence="1" type="ORF">AVEN_73302_1</name>
</gene>